<evidence type="ECO:0000256" key="1">
    <source>
        <dbReference type="ARBA" id="ARBA00022723"/>
    </source>
</evidence>
<dbReference type="InterPro" id="IPR011011">
    <property type="entry name" value="Znf_FYVE_PHD"/>
</dbReference>
<evidence type="ECO:0000256" key="3">
    <source>
        <dbReference type="ARBA" id="ARBA00022833"/>
    </source>
</evidence>
<feature type="region of interest" description="Disordered" evidence="5">
    <location>
        <begin position="1"/>
        <end position="30"/>
    </location>
</feature>
<gene>
    <name evidence="7" type="ORF">ECPE_LOCUS15305</name>
</gene>
<feature type="region of interest" description="Disordered" evidence="5">
    <location>
        <begin position="48"/>
        <end position="76"/>
    </location>
</feature>
<evidence type="ECO:0000256" key="2">
    <source>
        <dbReference type="ARBA" id="ARBA00022771"/>
    </source>
</evidence>
<dbReference type="Proteomes" id="UP000272942">
    <property type="component" value="Unassembled WGS sequence"/>
</dbReference>
<dbReference type="InterPro" id="IPR013083">
    <property type="entry name" value="Znf_RING/FYVE/PHD"/>
</dbReference>
<sequence>MRQDNPAVPGSGLVSLSGTVALPKDPQNRFPASTPQFLRSQSMNLPLEYTTSSGGTASAPNTGDLFDGMNNGPEAENKRQSLFDLSTTPLSAKFQKLFERGKDERCPLCFRKFGLFVRTGQCEQCQRIICSSCLQEFVTNGVVYLCKDCLDIT</sequence>
<dbReference type="AlphaFoldDB" id="A0A183B7W9"/>
<keyword evidence="8" id="KW-1185">Reference proteome</keyword>
<dbReference type="GO" id="GO:0008270">
    <property type="term" value="F:zinc ion binding"/>
    <property type="evidence" value="ECO:0007669"/>
    <property type="project" value="UniProtKB-KW"/>
</dbReference>
<keyword evidence="3" id="KW-0862">Zinc</keyword>
<dbReference type="OrthoDB" id="195679at2759"/>
<dbReference type="SUPFAM" id="SSF57903">
    <property type="entry name" value="FYVE/PHD zinc finger"/>
    <property type="match status" value="1"/>
</dbReference>
<accession>A0A183B7W9</accession>
<organism evidence="9">
    <name type="scientific">Echinostoma caproni</name>
    <dbReference type="NCBI Taxonomy" id="27848"/>
    <lineage>
        <taxon>Eukaryota</taxon>
        <taxon>Metazoa</taxon>
        <taxon>Spiralia</taxon>
        <taxon>Lophotrochozoa</taxon>
        <taxon>Platyhelminthes</taxon>
        <taxon>Trematoda</taxon>
        <taxon>Digenea</taxon>
        <taxon>Plagiorchiida</taxon>
        <taxon>Echinostomata</taxon>
        <taxon>Echinostomatoidea</taxon>
        <taxon>Echinostomatidae</taxon>
        <taxon>Echinostoma</taxon>
    </lineage>
</organism>
<dbReference type="PROSITE" id="PS50178">
    <property type="entry name" value="ZF_FYVE"/>
    <property type="match status" value="1"/>
</dbReference>
<keyword evidence="1" id="KW-0479">Metal-binding</keyword>
<evidence type="ECO:0000313" key="8">
    <source>
        <dbReference type="Proteomes" id="UP000272942"/>
    </source>
</evidence>
<protein>
    <submittedName>
        <fullName evidence="9">FYVE-type domain-containing protein</fullName>
    </submittedName>
</protein>
<dbReference type="Gene3D" id="3.30.40.10">
    <property type="entry name" value="Zinc/RING finger domain, C3HC4 (zinc finger)"/>
    <property type="match status" value="1"/>
</dbReference>
<evidence type="ECO:0000313" key="9">
    <source>
        <dbReference type="WBParaSite" id="ECPE_0001534401-mRNA-1"/>
    </source>
</evidence>
<dbReference type="WBParaSite" id="ECPE_0001534401-mRNA-1">
    <property type="protein sequence ID" value="ECPE_0001534401-mRNA-1"/>
    <property type="gene ID" value="ECPE_0001534401"/>
</dbReference>
<evidence type="ECO:0000313" key="7">
    <source>
        <dbReference type="EMBL" id="VDP92577.1"/>
    </source>
</evidence>
<dbReference type="EMBL" id="UZAN01060151">
    <property type="protein sequence ID" value="VDP92577.1"/>
    <property type="molecule type" value="Genomic_DNA"/>
</dbReference>
<proteinExistence type="predicted"/>
<reference evidence="7 8" key="2">
    <citation type="submission" date="2018-11" db="EMBL/GenBank/DDBJ databases">
        <authorList>
            <consortium name="Pathogen Informatics"/>
        </authorList>
    </citation>
    <scope>NUCLEOTIDE SEQUENCE [LARGE SCALE GENOMIC DNA]</scope>
    <source>
        <strain evidence="7 8">Egypt</strain>
    </source>
</reference>
<evidence type="ECO:0000256" key="5">
    <source>
        <dbReference type="SAM" id="MobiDB-lite"/>
    </source>
</evidence>
<evidence type="ECO:0000259" key="6">
    <source>
        <dbReference type="PROSITE" id="PS50178"/>
    </source>
</evidence>
<dbReference type="CDD" id="cd00065">
    <property type="entry name" value="FYVE_like_SF"/>
    <property type="match status" value="1"/>
</dbReference>
<evidence type="ECO:0000256" key="4">
    <source>
        <dbReference type="PROSITE-ProRule" id="PRU00091"/>
    </source>
</evidence>
<feature type="domain" description="FYVE-type" evidence="6">
    <location>
        <begin position="100"/>
        <end position="153"/>
    </location>
</feature>
<feature type="compositionally biased region" description="Polar residues" evidence="5">
    <location>
        <begin position="48"/>
        <end position="61"/>
    </location>
</feature>
<dbReference type="InterPro" id="IPR017455">
    <property type="entry name" value="Znf_FYVE-rel"/>
</dbReference>
<keyword evidence="2 4" id="KW-0863">Zinc-finger</keyword>
<reference evidence="9" key="1">
    <citation type="submission" date="2016-06" db="UniProtKB">
        <authorList>
            <consortium name="WormBaseParasite"/>
        </authorList>
    </citation>
    <scope>IDENTIFICATION</scope>
</reference>
<name>A0A183B7W9_9TREM</name>